<evidence type="ECO:0000256" key="3">
    <source>
        <dbReference type="ARBA" id="ARBA00022723"/>
    </source>
</evidence>
<evidence type="ECO:0000256" key="1">
    <source>
        <dbReference type="ARBA" id="ARBA00001962"/>
    </source>
</evidence>
<dbReference type="GO" id="GO:0005506">
    <property type="term" value="F:iron ion binding"/>
    <property type="evidence" value="ECO:0007669"/>
    <property type="project" value="InterPro"/>
</dbReference>
<reference evidence="8 9" key="1">
    <citation type="submission" date="2019-11" db="EMBL/GenBank/DDBJ databases">
        <authorList>
            <person name="Khan S.A."/>
            <person name="Jeon C.O."/>
            <person name="Chun B.H."/>
        </authorList>
    </citation>
    <scope>NUCLEOTIDE SEQUENCE [LARGE SCALE GENOMIC DNA]</scope>
    <source>
        <strain evidence="8 9">IMCC 1097</strain>
    </source>
</reference>
<evidence type="ECO:0000256" key="4">
    <source>
        <dbReference type="ARBA" id="ARBA00023002"/>
    </source>
</evidence>
<dbReference type="SUPFAM" id="SSF50022">
    <property type="entry name" value="ISP domain"/>
    <property type="match status" value="1"/>
</dbReference>
<keyword evidence="9" id="KW-1185">Reference proteome</keyword>
<dbReference type="AlphaFoldDB" id="A0A5Q2QAX7"/>
<evidence type="ECO:0000259" key="7">
    <source>
        <dbReference type="PROSITE" id="PS51296"/>
    </source>
</evidence>
<dbReference type="InterPro" id="IPR017941">
    <property type="entry name" value="Rieske_2Fe-2S"/>
</dbReference>
<protein>
    <submittedName>
        <fullName evidence="8">Rieske 2Fe-2S domain-containing protein</fullName>
    </submittedName>
</protein>
<keyword evidence="6" id="KW-0411">Iron-sulfur</keyword>
<accession>A0A5Q2QAX7</accession>
<dbReference type="Pfam" id="PF00848">
    <property type="entry name" value="Ring_hydroxyl_A"/>
    <property type="match status" value="1"/>
</dbReference>
<dbReference type="OrthoDB" id="9769355at2"/>
<evidence type="ECO:0000256" key="5">
    <source>
        <dbReference type="ARBA" id="ARBA00023004"/>
    </source>
</evidence>
<evidence type="ECO:0000256" key="2">
    <source>
        <dbReference type="ARBA" id="ARBA00022714"/>
    </source>
</evidence>
<dbReference type="InterPro" id="IPR015879">
    <property type="entry name" value="Ring_hydroxy_dOase_asu_C_dom"/>
</dbReference>
<keyword evidence="3" id="KW-0479">Metal-binding</keyword>
<dbReference type="GO" id="GO:0051537">
    <property type="term" value="F:2 iron, 2 sulfur cluster binding"/>
    <property type="evidence" value="ECO:0007669"/>
    <property type="project" value="UniProtKB-KW"/>
</dbReference>
<proteinExistence type="predicted"/>
<feature type="domain" description="Rieske" evidence="7">
    <location>
        <begin position="42"/>
        <end position="148"/>
    </location>
</feature>
<dbReference type="PANTHER" id="PTHR43756">
    <property type="entry name" value="CHOLINE MONOOXYGENASE, CHLOROPLASTIC"/>
    <property type="match status" value="1"/>
</dbReference>
<dbReference type="PANTHER" id="PTHR43756:SF5">
    <property type="entry name" value="CHOLINE MONOOXYGENASE, CHLOROPLASTIC"/>
    <property type="match status" value="1"/>
</dbReference>
<organism evidence="8 9">
    <name type="scientific">Litorivicinus lipolyticus</name>
    <dbReference type="NCBI Taxonomy" id="418701"/>
    <lineage>
        <taxon>Bacteria</taxon>
        <taxon>Pseudomonadati</taxon>
        <taxon>Pseudomonadota</taxon>
        <taxon>Gammaproteobacteria</taxon>
        <taxon>Oceanospirillales</taxon>
        <taxon>Litorivicinaceae</taxon>
        <taxon>Litorivicinus</taxon>
    </lineage>
</organism>
<dbReference type="GO" id="GO:0016491">
    <property type="term" value="F:oxidoreductase activity"/>
    <property type="evidence" value="ECO:0007669"/>
    <property type="project" value="UniProtKB-KW"/>
</dbReference>
<dbReference type="Gene3D" id="2.102.10.10">
    <property type="entry name" value="Rieske [2Fe-2S] iron-sulphur domain"/>
    <property type="match status" value="1"/>
</dbReference>
<dbReference type="PROSITE" id="PS51296">
    <property type="entry name" value="RIESKE"/>
    <property type="match status" value="1"/>
</dbReference>
<keyword evidence="2" id="KW-0001">2Fe-2S</keyword>
<dbReference type="SUPFAM" id="SSF55961">
    <property type="entry name" value="Bet v1-like"/>
    <property type="match status" value="1"/>
</dbReference>
<keyword evidence="4" id="KW-0560">Oxidoreductase</keyword>
<evidence type="ECO:0000256" key="6">
    <source>
        <dbReference type="ARBA" id="ARBA00023014"/>
    </source>
</evidence>
<dbReference type="KEGG" id="llp:GH975_07440"/>
<evidence type="ECO:0000313" key="9">
    <source>
        <dbReference type="Proteomes" id="UP000388235"/>
    </source>
</evidence>
<dbReference type="Proteomes" id="UP000388235">
    <property type="component" value="Chromosome"/>
</dbReference>
<dbReference type="EMBL" id="CP045871">
    <property type="protein sequence ID" value="QGG80413.1"/>
    <property type="molecule type" value="Genomic_DNA"/>
</dbReference>
<dbReference type="CDD" id="cd08884">
    <property type="entry name" value="RHO_alpha_C_GbcA-like"/>
    <property type="match status" value="1"/>
</dbReference>
<name>A0A5Q2QAX7_9GAMM</name>
<sequence>MTTTSTLGLIQQRKPRWAMPRDVYLSDEVYQDDLKHIWYATWVFAGHTFELPKPGSFITMQLGDYPIVIVRTKAGVIKAYHNSCKHRGHRICTEEKGSSAMLVCPYHRWTYDYDGQLVFASSMGAGFDPSEFKLDEVAVGIAASYIYVCVADTPPDFGTFAAMMTPFVAPHNPDDLKVAHTSTSIEEGNWKLVFENNRECFHCDANHPELLRTYEENNAVSGLGGDDDPSLMAFLDACEAGGLPSRLAIDERGQFRMTRIPLLNQASSYTMDGKPAVNRRLDTSGVDEIGALLYFHYPNTWNHFMADHALSFQMLPLGKGKTQLVTRWLVPKDAVEGVDYDLKHLTEVWYATNAQDKRLVEECQIGVSSPHYTPGPYSDTEENGVCQFVDWYCAHMTRALS</sequence>
<evidence type="ECO:0000313" key="8">
    <source>
        <dbReference type="EMBL" id="QGG80413.1"/>
    </source>
</evidence>
<dbReference type="PRINTS" id="PR00090">
    <property type="entry name" value="RNGDIOXGNASE"/>
</dbReference>
<dbReference type="Pfam" id="PF00355">
    <property type="entry name" value="Rieske"/>
    <property type="match status" value="1"/>
</dbReference>
<dbReference type="InterPro" id="IPR036922">
    <property type="entry name" value="Rieske_2Fe-2S_sf"/>
</dbReference>
<dbReference type="InterPro" id="IPR001663">
    <property type="entry name" value="Rng_hydr_dOase-A"/>
</dbReference>
<dbReference type="CDD" id="cd03469">
    <property type="entry name" value="Rieske_RO_Alpha_N"/>
    <property type="match status" value="1"/>
</dbReference>
<keyword evidence="5" id="KW-0408">Iron</keyword>
<gene>
    <name evidence="8" type="ORF">GH975_07440</name>
</gene>
<comment type="cofactor">
    <cofactor evidence="1">
        <name>Fe cation</name>
        <dbReference type="ChEBI" id="CHEBI:24875"/>
    </cofactor>
</comment>
<dbReference type="Gene3D" id="3.90.380.10">
    <property type="entry name" value="Naphthalene 1,2-dioxygenase Alpha Subunit, Chain A, domain 1"/>
    <property type="match status" value="1"/>
</dbReference>